<evidence type="ECO:0000256" key="16">
    <source>
        <dbReference type="ARBA" id="ARBA00075765"/>
    </source>
</evidence>
<reference evidence="23 24" key="1">
    <citation type="journal article" date="2018" name="Nat. Ecol. Evol.">
        <title>Genomic signatures of mitonuclear coevolution across populations of Tigriopus californicus.</title>
        <authorList>
            <person name="Barreto F.S."/>
            <person name="Watson E.T."/>
            <person name="Lima T.G."/>
            <person name="Willett C.S."/>
            <person name="Edmands S."/>
            <person name="Li W."/>
            <person name="Burton R.S."/>
        </authorList>
    </citation>
    <scope>NUCLEOTIDE SEQUENCE [LARGE SCALE GENOMIC DNA]</scope>
    <source>
        <strain evidence="23 24">San Diego</strain>
    </source>
</reference>
<keyword evidence="5" id="KW-0853">WD repeat</keyword>
<dbReference type="FunFam" id="1.25.40.470:FF:000009">
    <property type="entry name" value="WD repeat-containing protein 19 isoform X1"/>
    <property type="match status" value="1"/>
</dbReference>
<evidence type="ECO:0000259" key="19">
    <source>
        <dbReference type="Pfam" id="PF23145"/>
    </source>
</evidence>
<evidence type="ECO:0000256" key="14">
    <source>
        <dbReference type="ARBA" id="ARBA00064891"/>
    </source>
</evidence>
<evidence type="ECO:0000256" key="17">
    <source>
        <dbReference type="SAM" id="MobiDB-lite"/>
    </source>
</evidence>
<dbReference type="GO" id="GO:0001750">
    <property type="term" value="C:photoreceptor outer segment"/>
    <property type="evidence" value="ECO:0007669"/>
    <property type="project" value="UniProtKB-SubCell"/>
</dbReference>
<dbReference type="STRING" id="6832.A0A553NZS8"/>
<dbReference type="GO" id="GO:0031514">
    <property type="term" value="C:motile cilium"/>
    <property type="evidence" value="ECO:0007669"/>
    <property type="project" value="UniProtKB-SubCell"/>
</dbReference>
<name>A0A553NZS8_TIGCA</name>
<dbReference type="SUPFAM" id="SSF69322">
    <property type="entry name" value="Tricorn protease domain 2"/>
    <property type="match status" value="1"/>
</dbReference>
<dbReference type="Gene3D" id="1.25.40.470">
    <property type="match status" value="2"/>
</dbReference>
<keyword evidence="6" id="KW-0677">Repeat</keyword>
<dbReference type="Proteomes" id="UP000318571">
    <property type="component" value="Chromosome 9"/>
</dbReference>
<comment type="subunit">
    <text evidence="14">Component of the IFT complex A (IFT-A) complex. IFT-A complex is divided into a core subcomplex composed of IFT122:IFT140:WDR19 which is associated with TULP3 and a peripheral subcomplex composed of IFT43:WDR35:TTC21B. Interacts (via C-terminal region) with IFT122 (via C-terminal region). Interacts with BBS1. Interacts with TTC25.</text>
</comment>
<evidence type="ECO:0000256" key="8">
    <source>
        <dbReference type="ARBA" id="ARBA00022803"/>
    </source>
</evidence>
<evidence type="ECO:0000259" key="18">
    <source>
        <dbReference type="Pfam" id="PF15911"/>
    </source>
</evidence>
<dbReference type="Pfam" id="PF15911">
    <property type="entry name" value="Beta-prop_WDR19_2nd"/>
    <property type="match status" value="1"/>
</dbReference>
<evidence type="ECO:0000313" key="24">
    <source>
        <dbReference type="Proteomes" id="UP000318571"/>
    </source>
</evidence>
<dbReference type="GO" id="GO:0072657">
    <property type="term" value="P:protein localization to membrane"/>
    <property type="evidence" value="ECO:0007669"/>
    <property type="project" value="UniProtKB-ARBA"/>
</dbReference>
<feature type="domain" description="WDR19 first beta-propeller" evidence="21">
    <location>
        <begin position="19"/>
        <end position="341"/>
    </location>
</feature>
<dbReference type="GO" id="GO:0060271">
    <property type="term" value="P:cilium assembly"/>
    <property type="evidence" value="ECO:0007669"/>
    <property type="project" value="TreeGrafter"/>
</dbReference>
<evidence type="ECO:0000256" key="6">
    <source>
        <dbReference type="ARBA" id="ARBA00022737"/>
    </source>
</evidence>
<keyword evidence="7" id="KW-0970">Cilium biogenesis/degradation</keyword>
<evidence type="ECO:0000256" key="9">
    <source>
        <dbReference type="ARBA" id="ARBA00022846"/>
    </source>
</evidence>
<dbReference type="FunFam" id="1.25.40.470:FF:000006">
    <property type="entry name" value="WD repeat-containing protein 19 isoform X1"/>
    <property type="match status" value="1"/>
</dbReference>
<keyword evidence="12" id="KW-0966">Cell projection</keyword>
<dbReference type="InterPro" id="IPR056168">
    <property type="entry name" value="TPR_IF140/IFT172/WDR19"/>
</dbReference>
<dbReference type="InterPro" id="IPR056170">
    <property type="entry name" value="Znf_IFT121-like"/>
</dbReference>
<feature type="domain" description="IF140/IFT172/WDR19 TPR" evidence="22">
    <location>
        <begin position="843"/>
        <end position="1051"/>
    </location>
</feature>
<evidence type="ECO:0000256" key="10">
    <source>
        <dbReference type="ARBA" id="ARBA00023069"/>
    </source>
</evidence>
<keyword evidence="24" id="KW-1185">Reference proteome</keyword>
<dbReference type="InterPro" id="IPR015943">
    <property type="entry name" value="WD40/YVTN_repeat-like_dom_sf"/>
</dbReference>
<dbReference type="PANTHER" id="PTHR14920:SF0">
    <property type="entry name" value="WD REPEAT DOMAIN 19"/>
    <property type="match status" value="1"/>
</dbReference>
<evidence type="ECO:0000256" key="12">
    <source>
        <dbReference type="ARBA" id="ARBA00023273"/>
    </source>
</evidence>
<keyword evidence="9" id="KW-0282">Flagellum</keyword>
<dbReference type="FunFam" id="2.130.10.10:FF:000242">
    <property type="entry name" value="WD repeat domain 19, isoform CRA_a"/>
    <property type="match status" value="1"/>
</dbReference>
<dbReference type="OMA" id="NDMLTHT"/>
<evidence type="ECO:0000256" key="5">
    <source>
        <dbReference type="ARBA" id="ARBA00022574"/>
    </source>
</evidence>
<evidence type="ECO:0000256" key="2">
    <source>
        <dbReference type="ARBA" id="ARBA00004230"/>
    </source>
</evidence>
<accession>A0A553NZS8</accession>
<evidence type="ECO:0000256" key="15">
    <source>
        <dbReference type="ARBA" id="ARBA00070579"/>
    </source>
</evidence>
<dbReference type="SUPFAM" id="SSF82171">
    <property type="entry name" value="DPP6 N-terminal domain-like"/>
    <property type="match status" value="1"/>
</dbReference>
<dbReference type="InterPro" id="IPR001680">
    <property type="entry name" value="WD40_rpt"/>
</dbReference>
<dbReference type="InterPro" id="IPR039468">
    <property type="entry name" value="WDR19_WD40_rpt"/>
</dbReference>
<comment type="function">
    <text evidence="13">As component of the IFT complex A (IFT-A), a complex required for retrograde ciliary transport and entry into cilia of G protein-coupled receptors (GPCRs), it is involved in cilia function and/or assembly. Essential for functional IFT-A assembly and ciliary entry of GPCRs. Associates with the BBSome complex to mediate ciliary transport.</text>
</comment>
<gene>
    <name evidence="23" type="ORF">TCAL_01250</name>
</gene>
<evidence type="ECO:0000313" key="23">
    <source>
        <dbReference type="EMBL" id="TRY70946.1"/>
    </source>
</evidence>
<evidence type="ECO:0000256" key="13">
    <source>
        <dbReference type="ARBA" id="ARBA00053638"/>
    </source>
</evidence>
<keyword evidence="8" id="KW-0802">TPR repeat</keyword>
<dbReference type="EMBL" id="VCGU01000009">
    <property type="protein sequence ID" value="TRY70946.1"/>
    <property type="molecule type" value="Genomic_DNA"/>
</dbReference>
<dbReference type="Pfam" id="PF23387">
    <property type="entry name" value="TPR_IFT80_172"/>
    <property type="match status" value="1"/>
</dbReference>
<protein>
    <recommendedName>
        <fullName evidence="15">WD repeat-containing protein 19</fullName>
    </recommendedName>
    <alternativeName>
        <fullName evidence="16">Intraflagellar transport 144 homolog</fullName>
    </alternativeName>
</protein>
<evidence type="ECO:0000259" key="21">
    <source>
        <dbReference type="Pfam" id="PF23389"/>
    </source>
</evidence>
<sequence>MTSSKELFALDAPHGQGGVFFAWQRASGGFLATTGYDQVVHIYNRHAEAVEFIKLPGMCCCFGWDKDGDLLAVITDKSSNLLIWDANSFRSQWIDTNIRDPLNVLVWGKSSPILAIGSYRGNLMIYNHKTSRRVPIIGKHTKAITCGAWSEGGLLALGSEDRSLSISNTEGDTLRVATLRAEPQDIQFSEMKQDERTAGENTVSLIVGGKTLYLFNLYDPENPIELAFQPKYGDIVAYKWFGDGYILIGFSKGFFVVISTHMKEIGQELFQVKNHKDNLSGIAISTSLGKAASCGENTIKIHELHDLKDTSNVITLDEERSLEHMEWSEDGQLLAVSTSKGNVHVFLSKLPLIGSALQSRVAYLTSLLEVTITSVLEQGQTLTISAEIEPTFVALGPFHLALGMNNRVWFYALGDLTVEFIRDKEYLGTVKDIHLNADYCSVLFDGKVQLHILEGEGHDGDLSEERESKLFPEQGKNYVVSCHSLTQDFLIIGTDMGGISYFFLEDWTTIHDFRHNTGIREIHPEPNGTKVVFIDVKGHGHVYNPVNDDFAIVREFPDKIQKVLWDNSLTDKDVFLAFDGDHVHTFLVNPDDSEGISCRNLGKTKIPPGQFPILLFSGELSLQTQSGKLVKQVLSTHEISPNISEYSNTELRTILDKNMALGRFRNAWAICQILDKEESWRKLGFEAMKRHEIEFAMRVFRHIGDVGTVWTLEELKYVEDKKLLSGHVTMIQGDYDAAQTLYLQSGSPVEALHMRRDLLHWDQALHLAIKLAPHEMPYISKEYAQQLEFTGDYTGSLVHYDKGVLPKPSNTDEEEHNAFCKGGIARMSIRCGDVRRGMEICHHLKHRTLMKECAEILESMKQYSDAAQLYEQGHYYDKAAYLYIKLKNWVKIGELLPNISSPKIQLQYAKAKESEGKHKEAVQAYLAARDYDSAVRIYLDHLKDPESAVKIVKETRSTEGAKLVARFFLKLGDYNSAIQFLVISKCVDEAFQLAQQHGKMNLFAEIIGDEATPEDYNSMALHFDSEKNGLQAGRFYYKAGHFSKSLRHLLKVASANAESDGEALNLAIEVVGKSGDNHLSRQLIDFLMGETDGIPKDAKFLFRLYMAKKQYKEAAKTAIIIAREEQSLGNYRNAHDVLFNMYQELLTNNIPVPADMKTNLMILHSYTLARIHIKQGDHLKGARMLLRVAKNISKFPTHTVPILTSTVIECHRSGLFQSAFNYATILMRPEHRNDIDEKYRKKFEGIIRKRPKKDGGDGVEEPPKNTPCLFCSNPVPESDLYCPQCKNNLPYCVATGYHVTATDLTTCHHCSFPAFRSELVKRAQNSEPCPMCGNALEENSLKVMNPSQLKKAKEELEDSGNDSQTNGDSLNGLDREEGHLSTSSSGGSNSSSRPSSYRP</sequence>
<dbReference type="Gene3D" id="2.130.10.10">
    <property type="entry name" value="YVTN repeat-like/Quinoprotein amine dehydrogenase"/>
    <property type="match status" value="2"/>
</dbReference>
<proteinExistence type="predicted"/>
<feature type="region of interest" description="Disordered" evidence="17">
    <location>
        <begin position="1349"/>
        <end position="1399"/>
    </location>
</feature>
<dbReference type="SMART" id="SM00320">
    <property type="entry name" value="WD40"/>
    <property type="match status" value="6"/>
</dbReference>
<feature type="domain" description="IFT80/172/WDR35 TPR" evidence="20">
    <location>
        <begin position="680"/>
        <end position="772"/>
    </location>
</feature>
<evidence type="ECO:0000256" key="11">
    <source>
        <dbReference type="ARBA" id="ARBA00023212"/>
    </source>
</evidence>
<dbReference type="SUPFAM" id="SSF48452">
    <property type="entry name" value="TPR-like"/>
    <property type="match status" value="1"/>
</dbReference>
<evidence type="ECO:0000256" key="1">
    <source>
        <dbReference type="ARBA" id="ARBA00004120"/>
    </source>
</evidence>
<dbReference type="Pfam" id="PF23389">
    <property type="entry name" value="Beta-prop_WDR19_1st"/>
    <property type="match status" value="1"/>
</dbReference>
<feature type="domain" description="IFT121-like zinc finger" evidence="19">
    <location>
        <begin position="1290"/>
        <end position="1335"/>
    </location>
</feature>
<comment type="caution">
    <text evidence="23">The sequence shown here is derived from an EMBL/GenBank/DDBJ whole genome shotgun (WGS) entry which is preliminary data.</text>
</comment>
<keyword evidence="11" id="KW-0206">Cytoskeleton</keyword>
<evidence type="ECO:0000256" key="7">
    <source>
        <dbReference type="ARBA" id="ARBA00022794"/>
    </source>
</evidence>
<evidence type="ECO:0000256" key="3">
    <source>
        <dbReference type="ARBA" id="ARBA00004504"/>
    </source>
</evidence>
<dbReference type="InterPro" id="IPR040379">
    <property type="entry name" value="WDR19/dyf-2"/>
</dbReference>
<dbReference type="InterPro" id="IPR011990">
    <property type="entry name" value="TPR-like_helical_dom_sf"/>
</dbReference>
<dbReference type="InterPro" id="IPR057855">
    <property type="entry name" value="Beta-prop_WDR19_1st"/>
</dbReference>
<feature type="domain" description="WDR19 WD40 repeat" evidence="18">
    <location>
        <begin position="361"/>
        <end position="637"/>
    </location>
</feature>
<organism evidence="23 24">
    <name type="scientific">Tigriopus californicus</name>
    <name type="common">Marine copepod</name>
    <dbReference type="NCBI Taxonomy" id="6832"/>
    <lineage>
        <taxon>Eukaryota</taxon>
        <taxon>Metazoa</taxon>
        <taxon>Ecdysozoa</taxon>
        <taxon>Arthropoda</taxon>
        <taxon>Crustacea</taxon>
        <taxon>Multicrustacea</taxon>
        <taxon>Hexanauplia</taxon>
        <taxon>Copepoda</taxon>
        <taxon>Harpacticoida</taxon>
        <taxon>Harpacticidae</taxon>
        <taxon>Tigriopus</taxon>
    </lineage>
</organism>
<keyword evidence="4" id="KW-0963">Cytoplasm</keyword>
<evidence type="ECO:0000256" key="4">
    <source>
        <dbReference type="ARBA" id="ARBA00022490"/>
    </source>
</evidence>
<feature type="compositionally biased region" description="Low complexity" evidence="17">
    <location>
        <begin position="1381"/>
        <end position="1399"/>
    </location>
</feature>
<comment type="subcellular location">
    <subcellularLocation>
        <location evidence="2">Cell projection</location>
        <location evidence="2">Cilium</location>
        <location evidence="2">Flagellum</location>
    </subcellularLocation>
    <subcellularLocation>
        <location evidence="3">Cell projection</location>
        <location evidence="3">Cilium</location>
        <location evidence="3">Photoreceptor outer segment</location>
    </subcellularLocation>
    <subcellularLocation>
        <location evidence="1">Cytoplasm</location>
        <location evidence="1">Cytoskeleton</location>
        <location evidence="1">Cilium basal body</location>
    </subcellularLocation>
</comment>
<dbReference type="Pfam" id="PF23145">
    <property type="entry name" value="Zf_2nd_IFT121"/>
    <property type="match status" value="1"/>
</dbReference>
<dbReference type="Pfam" id="PF24762">
    <property type="entry name" value="TPR_IF140-IFT172"/>
    <property type="match status" value="1"/>
</dbReference>
<dbReference type="InterPro" id="IPR056157">
    <property type="entry name" value="TPR_IFT80_172_dom"/>
</dbReference>
<keyword evidence="10" id="KW-0969">Cilium</keyword>
<evidence type="ECO:0000259" key="22">
    <source>
        <dbReference type="Pfam" id="PF24762"/>
    </source>
</evidence>
<dbReference type="OrthoDB" id="10250638at2759"/>
<dbReference type="PANTHER" id="PTHR14920">
    <property type="entry name" value="OSMOTIC AVOIDANCE ABNORMAL PROTEIN 1/WD REPEAT MEMBRANE PROTEIN"/>
    <property type="match status" value="1"/>
</dbReference>
<dbReference type="GO" id="GO:0030991">
    <property type="term" value="C:intraciliary transport particle A"/>
    <property type="evidence" value="ECO:0007669"/>
    <property type="project" value="TreeGrafter"/>
</dbReference>
<dbReference type="GO" id="GO:0035721">
    <property type="term" value="P:intraciliary retrograde transport"/>
    <property type="evidence" value="ECO:0007669"/>
    <property type="project" value="InterPro"/>
</dbReference>
<evidence type="ECO:0000259" key="20">
    <source>
        <dbReference type="Pfam" id="PF23387"/>
    </source>
</evidence>